<feature type="region of interest" description="Disordered" evidence="1">
    <location>
        <begin position="1"/>
        <end position="104"/>
    </location>
</feature>
<feature type="compositionally biased region" description="Basic and acidic residues" evidence="1">
    <location>
        <begin position="415"/>
        <end position="431"/>
    </location>
</feature>
<dbReference type="EMBL" id="JABFAI010000234">
    <property type="protein sequence ID" value="KAF4949537.1"/>
    <property type="molecule type" value="Genomic_DNA"/>
</dbReference>
<dbReference type="Proteomes" id="UP000604273">
    <property type="component" value="Unassembled WGS sequence"/>
</dbReference>
<feature type="region of interest" description="Disordered" evidence="1">
    <location>
        <begin position="400"/>
        <end position="439"/>
    </location>
</feature>
<name>A0A8H4T1B1_9HYPO</name>
<reference evidence="2" key="2">
    <citation type="submission" date="2020-05" db="EMBL/GenBank/DDBJ databases">
        <authorList>
            <person name="Kim H.-S."/>
            <person name="Proctor R.H."/>
            <person name="Brown D.W."/>
        </authorList>
    </citation>
    <scope>NUCLEOTIDE SEQUENCE</scope>
    <source>
        <strain evidence="2">NRRL 45417</strain>
    </source>
</reference>
<comment type="caution">
    <text evidence="2">The sequence shown here is derived from an EMBL/GenBank/DDBJ whole genome shotgun (WGS) entry which is preliminary data.</text>
</comment>
<sequence>MAGHRRSKRLESGSQPDQDKVTKVARVLKDEEEVVPGQNKRMEESAMEGPSGSGVDKTSPKDASPTDASPNRASEEALERELQGGCGPWLEGEEAEQDRKLEESSKRLQEGLDDFRMAIQWDLGLGYRQGNLYKLWPQLVGTISGFTEDAGFMNLSWDRLDEATQQRFIGYSPCAQQLFETPLVRAFMFERKSQDIEWTSPYWKAQAAIECFLREKNFHYDGEFQRFQYPNWRFTTINFYYSLEIRHNENQIGEFVGISRIEPRCVIKILKNGLGQYFPENPDPFLEKLISILAKQIAEFELILDSGRHIPQIVFHDPNTKIAWGFPFSAKAEGFNAQVVMKSVGGHDEALCNGMPVELVVSPMLVFYGEMKGWDYHKPSVQAPMRVCIGYIDGFNQDEVVETEGEDGEGEGEEEVKIIKDKEGKGDGDENKIEDEDEE</sequence>
<evidence type="ECO:0000256" key="1">
    <source>
        <dbReference type="SAM" id="MobiDB-lite"/>
    </source>
</evidence>
<evidence type="ECO:0000313" key="3">
    <source>
        <dbReference type="Proteomes" id="UP000604273"/>
    </source>
</evidence>
<dbReference type="AlphaFoldDB" id="A0A8H4T1B1"/>
<accession>A0A8H4T1B1</accession>
<organism evidence="2 3">
    <name type="scientific">Fusarium gaditjirri</name>
    <dbReference type="NCBI Taxonomy" id="282569"/>
    <lineage>
        <taxon>Eukaryota</taxon>
        <taxon>Fungi</taxon>
        <taxon>Dikarya</taxon>
        <taxon>Ascomycota</taxon>
        <taxon>Pezizomycotina</taxon>
        <taxon>Sordariomycetes</taxon>
        <taxon>Hypocreomycetidae</taxon>
        <taxon>Hypocreales</taxon>
        <taxon>Nectriaceae</taxon>
        <taxon>Fusarium</taxon>
        <taxon>Fusarium nisikadoi species complex</taxon>
    </lineage>
</organism>
<evidence type="ECO:0000313" key="2">
    <source>
        <dbReference type="EMBL" id="KAF4949537.1"/>
    </source>
</evidence>
<feature type="compositionally biased region" description="Acidic residues" evidence="1">
    <location>
        <begin position="400"/>
        <end position="414"/>
    </location>
</feature>
<dbReference type="OrthoDB" id="2281895at2759"/>
<keyword evidence="3" id="KW-1185">Reference proteome</keyword>
<feature type="compositionally biased region" description="Basic and acidic residues" evidence="1">
    <location>
        <begin position="73"/>
        <end position="82"/>
    </location>
</feature>
<protein>
    <submittedName>
        <fullName evidence="2">Uncharacterized protein</fullName>
    </submittedName>
</protein>
<reference evidence="2" key="1">
    <citation type="journal article" date="2020" name="BMC Genomics">
        <title>Correction to: Identification and distribution of gene clusters required for synthesis of sphingolipid metabolism inhibitors in diverse species of the filamentous fungus Fusarium.</title>
        <authorList>
            <person name="Kim H.S."/>
            <person name="Lohmar J.M."/>
            <person name="Busman M."/>
            <person name="Brown D.W."/>
            <person name="Naumann T.A."/>
            <person name="Divon H.H."/>
            <person name="Lysoe E."/>
            <person name="Uhlig S."/>
            <person name="Proctor R.H."/>
        </authorList>
    </citation>
    <scope>NUCLEOTIDE SEQUENCE</scope>
    <source>
        <strain evidence="2">NRRL 45417</strain>
    </source>
</reference>
<proteinExistence type="predicted"/>
<gene>
    <name evidence="2" type="ORF">FGADI_8835</name>
</gene>